<proteinExistence type="predicted"/>
<protein>
    <submittedName>
        <fullName evidence="1">Uncharacterized protein</fullName>
    </submittedName>
</protein>
<reference evidence="1" key="1">
    <citation type="submission" date="2014-12" db="EMBL/GenBank/DDBJ databases">
        <title>Insight into the proteome of Arion vulgaris.</title>
        <authorList>
            <person name="Aradska J."/>
            <person name="Bulat T."/>
            <person name="Smidak R."/>
            <person name="Sarate P."/>
            <person name="Gangsoo J."/>
            <person name="Sialana F."/>
            <person name="Bilban M."/>
            <person name="Lubec G."/>
        </authorList>
    </citation>
    <scope>NUCLEOTIDE SEQUENCE</scope>
    <source>
        <tissue evidence="1">Skin</tissue>
    </source>
</reference>
<evidence type="ECO:0000313" key="1">
    <source>
        <dbReference type="EMBL" id="CEK49566.1"/>
    </source>
</evidence>
<accession>A0A0B6Y176</accession>
<name>A0A0B6Y176_9EUPU</name>
<sequence>TTCACSNASQSDLLRVTVTIVTVGKGHCESSLSSDTERTFPDPVETTEAGCLEFFPKLGAHKVVNNWIQGRVDVR</sequence>
<dbReference type="EMBL" id="HACG01002701">
    <property type="protein sequence ID" value="CEK49566.1"/>
    <property type="molecule type" value="Transcribed_RNA"/>
</dbReference>
<gene>
    <name evidence="1" type="primary">ORF8185</name>
</gene>
<feature type="non-terminal residue" evidence="1">
    <location>
        <position position="1"/>
    </location>
</feature>
<dbReference type="AlphaFoldDB" id="A0A0B6Y176"/>
<organism evidence="1">
    <name type="scientific">Arion vulgaris</name>
    <dbReference type="NCBI Taxonomy" id="1028688"/>
    <lineage>
        <taxon>Eukaryota</taxon>
        <taxon>Metazoa</taxon>
        <taxon>Spiralia</taxon>
        <taxon>Lophotrochozoa</taxon>
        <taxon>Mollusca</taxon>
        <taxon>Gastropoda</taxon>
        <taxon>Heterobranchia</taxon>
        <taxon>Euthyneura</taxon>
        <taxon>Panpulmonata</taxon>
        <taxon>Eupulmonata</taxon>
        <taxon>Stylommatophora</taxon>
        <taxon>Helicina</taxon>
        <taxon>Arionoidea</taxon>
        <taxon>Arionidae</taxon>
        <taxon>Arion</taxon>
    </lineage>
</organism>